<evidence type="ECO:0000259" key="1">
    <source>
        <dbReference type="Pfam" id="PF03478"/>
    </source>
</evidence>
<feature type="domain" description="KIB1-4 beta-propeller" evidence="1">
    <location>
        <begin position="7"/>
        <end position="190"/>
    </location>
</feature>
<dbReference type="InterPro" id="IPR050942">
    <property type="entry name" value="F-box_BR-signaling"/>
</dbReference>
<comment type="caution">
    <text evidence="2">The sequence shown here is derived from an EMBL/GenBank/DDBJ whole genome shotgun (WGS) entry which is preliminary data.</text>
</comment>
<dbReference type="Proteomes" id="UP001443914">
    <property type="component" value="Unassembled WGS sequence"/>
</dbReference>
<reference evidence="2" key="1">
    <citation type="submission" date="2024-03" db="EMBL/GenBank/DDBJ databases">
        <title>WGS assembly of Saponaria officinalis var. Norfolk2.</title>
        <authorList>
            <person name="Jenkins J."/>
            <person name="Shu S."/>
            <person name="Grimwood J."/>
            <person name="Barry K."/>
            <person name="Goodstein D."/>
            <person name="Schmutz J."/>
            <person name="Leebens-Mack J."/>
            <person name="Osbourn A."/>
        </authorList>
    </citation>
    <scope>NUCLEOTIDE SEQUENCE [LARGE SCALE GENOMIC DNA]</scope>
    <source>
        <strain evidence="2">JIC</strain>
    </source>
</reference>
<name>A0AAW1JNX6_SAPOF</name>
<gene>
    <name evidence="2" type="ORF">RND81_07G096600</name>
</gene>
<dbReference type="PANTHER" id="PTHR44259:SF107">
    <property type="entry name" value="F-BOX PROTEIN SKIP23-LIKE"/>
    <property type="match status" value="1"/>
</dbReference>
<sequence>MCRFLERHSDQSWTPVLIRKYRVLIDLVTGDNYVYGMYDDGEIVRWNAREFLGREPIIPVQFSSHRLEIEISGVVTRRPSRYLIQSGSDFLMVIRDREVAIKSNYYSFNYNIVYQTNIFKIYKLDPKDKIWEETKDVGSVALFVGCNYSMSVSVSEFKCLRPNCIYFTDDEDNFWDKMTDFGGHDMGVYDIKSGEICRFYEGDDTRSSFCPPIGLFLTLENNG</sequence>
<evidence type="ECO:0000313" key="2">
    <source>
        <dbReference type="EMBL" id="KAK9705975.1"/>
    </source>
</evidence>
<dbReference type="EMBL" id="JBDFQZ010000007">
    <property type="protein sequence ID" value="KAK9705975.1"/>
    <property type="molecule type" value="Genomic_DNA"/>
</dbReference>
<accession>A0AAW1JNX6</accession>
<dbReference type="AlphaFoldDB" id="A0AAW1JNX6"/>
<keyword evidence="3" id="KW-1185">Reference proteome</keyword>
<protein>
    <recommendedName>
        <fullName evidence="1">KIB1-4 beta-propeller domain-containing protein</fullName>
    </recommendedName>
</protein>
<dbReference type="PANTHER" id="PTHR44259">
    <property type="entry name" value="OS07G0183000 PROTEIN-RELATED"/>
    <property type="match status" value="1"/>
</dbReference>
<evidence type="ECO:0000313" key="3">
    <source>
        <dbReference type="Proteomes" id="UP001443914"/>
    </source>
</evidence>
<dbReference type="InterPro" id="IPR005174">
    <property type="entry name" value="KIB1-4_b-propeller"/>
</dbReference>
<dbReference type="Pfam" id="PF03478">
    <property type="entry name" value="Beta-prop_KIB1-4"/>
    <property type="match status" value="1"/>
</dbReference>
<organism evidence="2 3">
    <name type="scientific">Saponaria officinalis</name>
    <name type="common">Common soapwort</name>
    <name type="synonym">Lychnis saponaria</name>
    <dbReference type="NCBI Taxonomy" id="3572"/>
    <lineage>
        <taxon>Eukaryota</taxon>
        <taxon>Viridiplantae</taxon>
        <taxon>Streptophyta</taxon>
        <taxon>Embryophyta</taxon>
        <taxon>Tracheophyta</taxon>
        <taxon>Spermatophyta</taxon>
        <taxon>Magnoliopsida</taxon>
        <taxon>eudicotyledons</taxon>
        <taxon>Gunneridae</taxon>
        <taxon>Pentapetalae</taxon>
        <taxon>Caryophyllales</taxon>
        <taxon>Caryophyllaceae</taxon>
        <taxon>Caryophylleae</taxon>
        <taxon>Saponaria</taxon>
    </lineage>
</organism>
<proteinExistence type="predicted"/>